<dbReference type="Proteomes" id="UP000800038">
    <property type="component" value="Unassembled WGS sequence"/>
</dbReference>
<accession>A0A6A5T3Z7</accession>
<gene>
    <name evidence="1" type="ORF">EJ02DRAFT_491686</name>
</gene>
<organism evidence="1 2">
    <name type="scientific">Clathrospora elynae</name>
    <dbReference type="NCBI Taxonomy" id="706981"/>
    <lineage>
        <taxon>Eukaryota</taxon>
        <taxon>Fungi</taxon>
        <taxon>Dikarya</taxon>
        <taxon>Ascomycota</taxon>
        <taxon>Pezizomycotina</taxon>
        <taxon>Dothideomycetes</taxon>
        <taxon>Pleosporomycetidae</taxon>
        <taxon>Pleosporales</taxon>
        <taxon>Diademaceae</taxon>
        <taxon>Clathrospora</taxon>
    </lineage>
</organism>
<dbReference type="AlphaFoldDB" id="A0A6A5T3Z7"/>
<evidence type="ECO:0000313" key="2">
    <source>
        <dbReference type="Proteomes" id="UP000800038"/>
    </source>
</evidence>
<sequence>EKWEKRPNIFARELKSDKKKIREYTKEPEYSLSDIEICHGLWLVMSQMGDLARDFLMTEKLVVPHVSFCKSLSHETAKVIGCVASGGPSGVGGWHNLFMDGEKRRALVCAIIGNVLVEQVFQHIFFGGEANDIQTIIYLQTEHQNEDGFDRNKHYAAAIQKILEREGAEGVQKLAPSNLGHHVNAIVGAIWIHLSPILHLVDREFDSNGFLILVHRIVTEAGLLSLQMRLDPRTVYHFEPVFKEDNYFSKRMNCFNTAKMAQANPTIESADLPTAEKVRRAKLPAGEVERARGDQALTQITIMEGVCAYRLGGWEE</sequence>
<name>A0A6A5T3Z7_9PLEO</name>
<protein>
    <submittedName>
        <fullName evidence="1">Uncharacterized protein</fullName>
    </submittedName>
</protein>
<keyword evidence="2" id="KW-1185">Reference proteome</keyword>
<dbReference type="EMBL" id="ML976001">
    <property type="protein sequence ID" value="KAF1946784.1"/>
    <property type="molecule type" value="Genomic_DNA"/>
</dbReference>
<feature type="non-terminal residue" evidence="1">
    <location>
        <position position="1"/>
    </location>
</feature>
<evidence type="ECO:0000313" key="1">
    <source>
        <dbReference type="EMBL" id="KAF1946784.1"/>
    </source>
</evidence>
<dbReference type="OrthoDB" id="309640at2759"/>
<reference evidence="1" key="1">
    <citation type="journal article" date="2020" name="Stud. Mycol.">
        <title>101 Dothideomycetes genomes: a test case for predicting lifestyles and emergence of pathogens.</title>
        <authorList>
            <person name="Haridas S."/>
            <person name="Albert R."/>
            <person name="Binder M."/>
            <person name="Bloem J."/>
            <person name="Labutti K."/>
            <person name="Salamov A."/>
            <person name="Andreopoulos B."/>
            <person name="Baker S."/>
            <person name="Barry K."/>
            <person name="Bills G."/>
            <person name="Bluhm B."/>
            <person name="Cannon C."/>
            <person name="Castanera R."/>
            <person name="Culley D."/>
            <person name="Daum C."/>
            <person name="Ezra D."/>
            <person name="Gonzalez J."/>
            <person name="Henrissat B."/>
            <person name="Kuo A."/>
            <person name="Liang C."/>
            <person name="Lipzen A."/>
            <person name="Lutzoni F."/>
            <person name="Magnuson J."/>
            <person name="Mondo S."/>
            <person name="Nolan M."/>
            <person name="Ohm R."/>
            <person name="Pangilinan J."/>
            <person name="Park H.-J."/>
            <person name="Ramirez L."/>
            <person name="Alfaro M."/>
            <person name="Sun H."/>
            <person name="Tritt A."/>
            <person name="Yoshinaga Y."/>
            <person name="Zwiers L.-H."/>
            <person name="Turgeon B."/>
            <person name="Goodwin S."/>
            <person name="Spatafora J."/>
            <person name="Crous P."/>
            <person name="Grigoriev I."/>
        </authorList>
    </citation>
    <scope>NUCLEOTIDE SEQUENCE</scope>
    <source>
        <strain evidence="1">CBS 161.51</strain>
    </source>
</reference>
<proteinExistence type="predicted"/>